<name>A0ABD5XSP9_9EURY</name>
<sequence length="101" mass="11961">MRQAAEIAFEHRPDIDFFIHTYTQNTVMASSARMYERWDEFDTERVELVIEMSTGENNWQEPFRYFSNVHGITVETVDPDWPPSGSGQTYYNMTAGERDRR</sequence>
<evidence type="ECO:0000313" key="3">
    <source>
        <dbReference type="EMBL" id="MFC7137785.1"/>
    </source>
</evidence>
<reference evidence="2" key="3">
    <citation type="submission" date="2024-09" db="EMBL/GenBank/DDBJ databases">
        <authorList>
            <person name="Sun Q."/>
        </authorList>
    </citation>
    <scope>NUCLEOTIDE SEQUENCE</scope>
    <source>
        <strain evidence="2">NBRC 112578</strain>
    </source>
</reference>
<dbReference type="EMBL" id="JBHSZG010000002">
    <property type="protein sequence ID" value="MFC7137785.1"/>
    <property type="molecule type" value="Genomic_DNA"/>
</dbReference>
<evidence type="ECO:0000256" key="1">
    <source>
        <dbReference type="SAM" id="MobiDB-lite"/>
    </source>
</evidence>
<reference evidence="4" key="2">
    <citation type="journal article" date="2019" name="Int. J. Syst. Evol. Microbiol.">
        <title>The Global Catalogue of Microorganisms (GCM) 10K type strain sequencing project: providing services to taxonomists for standard genome sequencing and annotation.</title>
        <authorList>
            <consortium name="The Broad Institute Genomics Platform"/>
            <consortium name="The Broad Institute Genome Sequencing Center for Infectious Disease"/>
            <person name="Wu L."/>
            <person name="Ma J."/>
        </authorList>
    </citation>
    <scope>NUCLEOTIDE SEQUENCE [LARGE SCALE GENOMIC DNA]</scope>
    <source>
        <strain evidence="4">DT92</strain>
    </source>
</reference>
<evidence type="ECO:0000313" key="2">
    <source>
        <dbReference type="EMBL" id="MFC7137611.1"/>
    </source>
</evidence>
<gene>
    <name evidence="2" type="ORF">ACFQRB_16460</name>
    <name evidence="3" type="ORF">ACFQRB_17595</name>
</gene>
<dbReference type="Proteomes" id="UP001596368">
    <property type="component" value="Unassembled WGS sequence"/>
</dbReference>
<reference evidence="2" key="1">
    <citation type="journal article" date="2014" name="Int. J. Syst. Evol. Microbiol.">
        <title>Complete genome sequence of Corynebacterium casei LMG S-19264T (=DSM 44701T), isolated from a smear-ripened cheese.</title>
        <authorList>
            <consortium name="US DOE Joint Genome Institute (JGI-PGF)"/>
            <person name="Walter F."/>
            <person name="Albersmeier A."/>
            <person name="Kalinowski J."/>
            <person name="Ruckert C."/>
        </authorList>
    </citation>
    <scope>NUCLEOTIDE SEQUENCE [LARGE SCALE GENOMIC DNA]</scope>
    <source>
        <strain evidence="2">NBRC 112578</strain>
    </source>
</reference>
<protein>
    <submittedName>
        <fullName evidence="2">Uncharacterized protein</fullName>
    </submittedName>
</protein>
<comment type="caution">
    <text evidence="2">The sequence shown here is derived from an EMBL/GenBank/DDBJ whole genome shotgun (WGS) entry which is preliminary data.</text>
</comment>
<feature type="region of interest" description="Disordered" evidence="1">
    <location>
        <begin position="77"/>
        <end position="101"/>
    </location>
</feature>
<dbReference type="AlphaFoldDB" id="A0ABD5XSP9"/>
<proteinExistence type="predicted"/>
<evidence type="ECO:0000313" key="4">
    <source>
        <dbReference type="Proteomes" id="UP001596368"/>
    </source>
</evidence>
<organism evidence="2 4">
    <name type="scientific">Halobaculum litoreum</name>
    <dbReference type="NCBI Taxonomy" id="3031998"/>
    <lineage>
        <taxon>Archaea</taxon>
        <taxon>Methanobacteriati</taxon>
        <taxon>Methanobacteriota</taxon>
        <taxon>Stenosarchaea group</taxon>
        <taxon>Halobacteria</taxon>
        <taxon>Halobacteriales</taxon>
        <taxon>Haloferacaceae</taxon>
        <taxon>Halobaculum</taxon>
    </lineage>
</organism>
<accession>A0ABD5XSP9</accession>
<keyword evidence="4" id="KW-1185">Reference proteome</keyword>
<dbReference type="EMBL" id="JBHSZG010000002">
    <property type="protein sequence ID" value="MFC7137611.1"/>
    <property type="molecule type" value="Genomic_DNA"/>
</dbReference>